<evidence type="ECO:0000313" key="11">
    <source>
        <dbReference type="EMBL" id="SLN67126.1"/>
    </source>
</evidence>
<evidence type="ECO:0000313" key="12">
    <source>
        <dbReference type="Proteomes" id="UP000193200"/>
    </source>
</evidence>
<dbReference type="Proteomes" id="UP000193200">
    <property type="component" value="Unassembled WGS sequence"/>
</dbReference>
<keyword evidence="2 9" id="KW-0813">Transport</keyword>
<evidence type="ECO:0000256" key="6">
    <source>
        <dbReference type="ARBA" id="ARBA00022989"/>
    </source>
</evidence>
<reference evidence="11 12" key="1">
    <citation type="submission" date="2017-03" db="EMBL/GenBank/DDBJ databases">
        <authorList>
            <person name="Afonso C.L."/>
            <person name="Miller P.J."/>
            <person name="Scott M.A."/>
            <person name="Spackman E."/>
            <person name="Goraichik I."/>
            <person name="Dimitrov K.M."/>
            <person name="Suarez D.L."/>
            <person name="Swayne D.E."/>
        </authorList>
    </citation>
    <scope>NUCLEOTIDE SEQUENCE [LARGE SCALE GENOMIC DNA]</scope>
    <source>
        <strain evidence="11 12">CECT 7691</strain>
    </source>
</reference>
<dbReference type="AlphaFoldDB" id="A0A1Y5TLX2"/>
<dbReference type="RefSeq" id="WP_085884418.1">
    <property type="nucleotide sequence ID" value="NZ_FWFR01000002.1"/>
</dbReference>
<keyword evidence="7 9" id="KW-0472">Membrane</keyword>
<evidence type="ECO:0000256" key="3">
    <source>
        <dbReference type="ARBA" id="ARBA00022475"/>
    </source>
</evidence>
<feature type="transmembrane region" description="Helical" evidence="9">
    <location>
        <begin position="12"/>
        <end position="32"/>
    </location>
</feature>
<comment type="subcellular location">
    <subcellularLocation>
        <location evidence="1 9">Cell inner membrane</location>
        <topology evidence="1 9">Multi-pass membrane protein</topology>
    </subcellularLocation>
</comment>
<dbReference type="GO" id="GO:0015740">
    <property type="term" value="P:C4-dicarboxylate transport"/>
    <property type="evidence" value="ECO:0007669"/>
    <property type="project" value="TreeGrafter"/>
</dbReference>
<protein>
    <recommendedName>
        <fullName evidence="9">TRAP transporter small permease protein</fullName>
    </recommendedName>
</protein>
<evidence type="ECO:0000256" key="1">
    <source>
        <dbReference type="ARBA" id="ARBA00004429"/>
    </source>
</evidence>
<dbReference type="InterPro" id="IPR055348">
    <property type="entry name" value="DctQ"/>
</dbReference>
<dbReference type="InterPro" id="IPR007387">
    <property type="entry name" value="TRAP_DctQ"/>
</dbReference>
<evidence type="ECO:0000256" key="2">
    <source>
        <dbReference type="ARBA" id="ARBA00022448"/>
    </source>
</evidence>
<feature type="transmembrane region" description="Helical" evidence="9">
    <location>
        <begin position="52"/>
        <end position="68"/>
    </location>
</feature>
<comment type="function">
    <text evidence="9">Part of the tripartite ATP-independent periplasmic (TRAP) transport system.</text>
</comment>
<organism evidence="11 12">
    <name type="scientific">Oceanibacterium hippocampi</name>
    <dbReference type="NCBI Taxonomy" id="745714"/>
    <lineage>
        <taxon>Bacteria</taxon>
        <taxon>Pseudomonadati</taxon>
        <taxon>Pseudomonadota</taxon>
        <taxon>Alphaproteobacteria</taxon>
        <taxon>Sneathiellales</taxon>
        <taxon>Sneathiellaceae</taxon>
        <taxon>Oceanibacterium</taxon>
    </lineage>
</organism>
<evidence type="ECO:0000259" key="10">
    <source>
        <dbReference type="Pfam" id="PF04290"/>
    </source>
</evidence>
<sequence length="189" mass="21051">MKTLERACSSLSDIAAFAGGLALVMMMLQITVDVLGKYLFNAPVPATLETVSSYYMVALVFLPLGQVTRQREHIEVELFTQHLSPRKLAGVTALASMIGLIYVGILAWRSMDEAIYMTEIRESWGTELWDMQVWPTRWFVTVGCVLMAFYLLLHAIDDWAYAISGRRLLDAVNEGGPQSPSSVDPESAR</sequence>
<dbReference type="InParanoid" id="A0A1Y5TLX2"/>
<keyword evidence="6 9" id="KW-1133">Transmembrane helix</keyword>
<keyword evidence="3" id="KW-1003">Cell membrane</keyword>
<feature type="transmembrane region" description="Helical" evidence="9">
    <location>
        <begin position="138"/>
        <end position="156"/>
    </location>
</feature>
<keyword evidence="5 9" id="KW-0812">Transmembrane</keyword>
<name>A0A1Y5TLX2_9PROT</name>
<feature type="transmembrane region" description="Helical" evidence="9">
    <location>
        <begin position="88"/>
        <end position="108"/>
    </location>
</feature>
<evidence type="ECO:0000256" key="4">
    <source>
        <dbReference type="ARBA" id="ARBA00022519"/>
    </source>
</evidence>
<proteinExistence type="inferred from homology"/>
<dbReference type="GO" id="GO:0022857">
    <property type="term" value="F:transmembrane transporter activity"/>
    <property type="evidence" value="ECO:0007669"/>
    <property type="project" value="UniProtKB-UniRule"/>
</dbReference>
<evidence type="ECO:0000256" key="9">
    <source>
        <dbReference type="RuleBase" id="RU369079"/>
    </source>
</evidence>
<feature type="domain" description="Tripartite ATP-independent periplasmic transporters DctQ component" evidence="10">
    <location>
        <begin position="26"/>
        <end position="159"/>
    </location>
</feature>
<comment type="subunit">
    <text evidence="9">The complex comprises the extracytoplasmic solute receptor protein and the two transmembrane proteins.</text>
</comment>
<dbReference type="EMBL" id="FWFR01000002">
    <property type="protein sequence ID" value="SLN67126.1"/>
    <property type="molecule type" value="Genomic_DNA"/>
</dbReference>
<keyword evidence="4 9" id="KW-0997">Cell inner membrane</keyword>
<comment type="similarity">
    <text evidence="8 9">Belongs to the TRAP transporter small permease family.</text>
</comment>
<accession>A0A1Y5TLX2</accession>
<dbReference type="PANTHER" id="PTHR35011">
    <property type="entry name" value="2,3-DIKETO-L-GULONATE TRAP TRANSPORTER SMALL PERMEASE PROTEIN YIAM"/>
    <property type="match status" value="1"/>
</dbReference>
<dbReference type="GO" id="GO:0005886">
    <property type="term" value="C:plasma membrane"/>
    <property type="evidence" value="ECO:0007669"/>
    <property type="project" value="UniProtKB-SubCell"/>
</dbReference>
<dbReference type="PANTHER" id="PTHR35011:SF10">
    <property type="entry name" value="TRAP TRANSPORTER SMALL PERMEASE PROTEIN"/>
    <property type="match status" value="1"/>
</dbReference>
<gene>
    <name evidence="11" type="ORF">OCH7691_03114</name>
</gene>
<keyword evidence="12" id="KW-1185">Reference proteome</keyword>
<dbReference type="OrthoDB" id="4250245at2"/>
<evidence type="ECO:0000256" key="8">
    <source>
        <dbReference type="ARBA" id="ARBA00038436"/>
    </source>
</evidence>
<evidence type="ECO:0000256" key="5">
    <source>
        <dbReference type="ARBA" id="ARBA00022692"/>
    </source>
</evidence>
<evidence type="ECO:0000256" key="7">
    <source>
        <dbReference type="ARBA" id="ARBA00023136"/>
    </source>
</evidence>
<dbReference type="Pfam" id="PF04290">
    <property type="entry name" value="DctQ"/>
    <property type="match status" value="1"/>
</dbReference>